<proteinExistence type="predicted"/>
<feature type="non-terminal residue" evidence="1">
    <location>
        <position position="1"/>
    </location>
</feature>
<gene>
    <name evidence="1" type="ORF">S06H3_34940</name>
</gene>
<protein>
    <submittedName>
        <fullName evidence="1">Uncharacterized protein</fullName>
    </submittedName>
</protein>
<reference evidence="1" key="1">
    <citation type="journal article" date="2014" name="Front. Microbiol.">
        <title>High frequency of phylogenetically diverse reductive dehalogenase-homologous genes in deep subseafloor sedimentary metagenomes.</title>
        <authorList>
            <person name="Kawai M."/>
            <person name="Futagami T."/>
            <person name="Toyoda A."/>
            <person name="Takaki Y."/>
            <person name="Nishi S."/>
            <person name="Hori S."/>
            <person name="Arai W."/>
            <person name="Tsubouchi T."/>
            <person name="Morono Y."/>
            <person name="Uchiyama I."/>
            <person name="Ito T."/>
            <person name="Fujiyama A."/>
            <person name="Inagaki F."/>
            <person name="Takami H."/>
        </authorList>
    </citation>
    <scope>NUCLEOTIDE SEQUENCE</scope>
    <source>
        <strain evidence="1">Expedition CK06-06</strain>
    </source>
</reference>
<evidence type="ECO:0000313" key="1">
    <source>
        <dbReference type="EMBL" id="GAI19450.1"/>
    </source>
</evidence>
<organism evidence="1">
    <name type="scientific">marine sediment metagenome</name>
    <dbReference type="NCBI Taxonomy" id="412755"/>
    <lineage>
        <taxon>unclassified sequences</taxon>
        <taxon>metagenomes</taxon>
        <taxon>ecological metagenomes</taxon>
    </lineage>
</organism>
<dbReference type="EMBL" id="BARV01021028">
    <property type="protein sequence ID" value="GAI19450.1"/>
    <property type="molecule type" value="Genomic_DNA"/>
</dbReference>
<sequence>SRDIISAYTQYMISHSEASSLLREVGVKPENVAFVITTAEYKREWQLTEDKISAIRNLYKKGVYEDSKARGELLKLDLPAKRVDALMSIWYIDEKDKPPRYWTTAQTLGFHEAKLITLERTVKELKAIGYDDEHINIYLESAK</sequence>
<comment type="caution">
    <text evidence="1">The sequence shown here is derived from an EMBL/GenBank/DDBJ whole genome shotgun (WGS) entry which is preliminary data.</text>
</comment>
<dbReference type="AlphaFoldDB" id="X1MXQ3"/>
<accession>X1MXQ3</accession>
<name>X1MXQ3_9ZZZZ</name>